<sequence>MPVIRNLIRLVVASTVLIGNVTKADFLVVMEPSPPFQFFADNQVRGSVASHVQQVFQQAQIHAQFEIFPWTRAVNLAQSQSNVFISGIARTQEREDQFKWIAIVQSFDFALITTNELIYAETLDDARQFTIAVQRNDISHIYLKEMGFSEQKNLFLTTDITESWRLLNKQKVDFLVEDVAVVEDMARDYLTNGQNVTQIVPLPDLHIDAWLAANPAISDEVVARLKQAFSR</sequence>
<keyword evidence="3" id="KW-1185">Reference proteome</keyword>
<feature type="domain" description="Solute-binding protein family 3/N-terminal" evidence="1">
    <location>
        <begin position="29"/>
        <end position="113"/>
    </location>
</feature>
<accession>A0AA48KRA4</accession>
<reference evidence="2" key="1">
    <citation type="submission" date="2023-01" db="EMBL/GenBank/DDBJ databases">
        <title>Complete genome sequence of Planctobacterium marinum strain Dej080120_11.</title>
        <authorList>
            <person name="Ueki S."/>
            <person name="Maruyama F."/>
        </authorList>
    </citation>
    <scope>NUCLEOTIDE SEQUENCE</scope>
    <source>
        <strain evidence="2">Dej080120_11</strain>
    </source>
</reference>
<dbReference type="Gene3D" id="3.40.190.10">
    <property type="entry name" value="Periplasmic binding protein-like II"/>
    <property type="match status" value="2"/>
</dbReference>
<dbReference type="InterPro" id="IPR001638">
    <property type="entry name" value="Solute-binding_3/MltF_N"/>
</dbReference>
<organism evidence="2 3">
    <name type="scientific">Planctobacterium marinum</name>
    <dbReference type="NCBI Taxonomy" id="1631968"/>
    <lineage>
        <taxon>Bacteria</taxon>
        <taxon>Pseudomonadati</taxon>
        <taxon>Pseudomonadota</taxon>
        <taxon>Gammaproteobacteria</taxon>
        <taxon>Alteromonadales</taxon>
        <taxon>Alteromonadaceae</taxon>
        <taxon>Planctobacterium</taxon>
    </lineage>
</organism>
<evidence type="ECO:0000313" key="2">
    <source>
        <dbReference type="EMBL" id="BDX05912.1"/>
    </source>
</evidence>
<name>A0AA48KRA4_9ALTE</name>
<dbReference type="SUPFAM" id="SSF53850">
    <property type="entry name" value="Periplasmic binding protein-like II"/>
    <property type="match status" value="1"/>
</dbReference>
<dbReference type="KEGG" id="pmaw:MACH26_14330"/>
<dbReference type="EMBL" id="AP027272">
    <property type="protein sequence ID" value="BDX05912.1"/>
    <property type="molecule type" value="Genomic_DNA"/>
</dbReference>
<dbReference type="Pfam" id="PF00497">
    <property type="entry name" value="SBP_bac_3"/>
    <property type="match status" value="1"/>
</dbReference>
<dbReference type="PANTHER" id="PTHR38834:SF3">
    <property type="entry name" value="SOLUTE-BINDING PROTEIN FAMILY 3_N-TERMINAL DOMAIN-CONTAINING PROTEIN"/>
    <property type="match status" value="1"/>
</dbReference>
<gene>
    <name evidence="2" type="ORF">MACH26_14330</name>
</gene>
<evidence type="ECO:0000259" key="1">
    <source>
        <dbReference type="Pfam" id="PF00497"/>
    </source>
</evidence>
<dbReference type="PANTHER" id="PTHR38834">
    <property type="entry name" value="PERIPLASMIC SUBSTRATE BINDING PROTEIN FAMILY 3"/>
    <property type="match status" value="1"/>
</dbReference>
<evidence type="ECO:0000313" key="3">
    <source>
        <dbReference type="Proteomes" id="UP001333710"/>
    </source>
</evidence>
<proteinExistence type="predicted"/>
<protein>
    <recommendedName>
        <fullName evidence="1">Solute-binding protein family 3/N-terminal domain-containing protein</fullName>
    </recommendedName>
</protein>
<dbReference type="AlphaFoldDB" id="A0AA48KRA4"/>
<dbReference type="Proteomes" id="UP001333710">
    <property type="component" value="Chromosome"/>
</dbReference>